<reference evidence="2 3" key="1">
    <citation type="submission" date="2016-06" db="EMBL/GenBank/DDBJ databases">
        <title>Comparative genomics of the ectomycorrhizal sister species Rhizopogon vinicolor and Rhizopogon vesiculosus (Basidiomycota: Boletales) reveals a divergence of the mating type B locus.</title>
        <authorList>
            <consortium name="DOE Joint Genome Institute"/>
            <person name="Mujic A.B."/>
            <person name="Kuo A."/>
            <person name="Tritt A."/>
            <person name="Lipzen A."/>
            <person name="Chen C."/>
            <person name="Johnson J."/>
            <person name="Sharma A."/>
            <person name="Barry K."/>
            <person name="Grigoriev I.V."/>
            <person name="Spatafora J.W."/>
        </authorList>
    </citation>
    <scope>NUCLEOTIDE SEQUENCE [LARGE SCALE GENOMIC DNA]</scope>
    <source>
        <strain evidence="2 3">AM-OR11-026</strain>
    </source>
</reference>
<name>A0A1B7MPZ6_9AGAM</name>
<feature type="chain" id="PRO_5008597472" evidence="1">
    <location>
        <begin position="21"/>
        <end position="51"/>
    </location>
</feature>
<organism evidence="2 3">
    <name type="scientific">Rhizopogon vinicolor AM-OR11-026</name>
    <dbReference type="NCBI Taxonomy" id="1314800"/>
    <lineage>
        <taxon>Eukaryota</taxon>
        <taxon>Fungi</taxon>
        <taxon>Dikarya</taxon>
        <taxon>Basidiomycota</taxon>
        <taxon>Agaricomycotina</taxon>
        <taxon>Agaricomycetes</taxon>
        <taxon>Agaricomycetidae</taxon>
        <taxon>Boletales</taxon>
        <taxon>Suillineae</taxon>
        <taxon>Rhizopogonaceae</taxon>
        <taxon>Rhizopogon</taxon>
    </lineage>
</organism>
<dbReference type="OrthoDB" id="2691533at2759"/>
<evidence type="ECO:0000313" key="3">
    <source>
        <dbReference type="Proteomes" id="UP000092154"/>
    </source>
</evidence>
<feature type="signal peptide" evidence="1">
    <location>
        <begin position="1"/>
        <end position="20"/>
    </location>
</feature>
<proteinExistence type="predicted"/>
<accession>A0A1B7MPZ6</accession>
<evidence type="ECO:0000256" key="1">
    <source>
        <dbReference type="SAM" id="SignalP"/>
    </source>
</evidence>
<evidence type="ECO:0000313" key="2">
    <source>
        <dbReference type="EMBL" id="OAX34657.1"/>
    </source>
</evidence>
<dbReference type="AlphaFoldDB" id="A0A1B7MPZ6"/>
<gene>
    <name evidence="2" type="ORF">K503DRAFT_774329</name>
</gene>
<sequence>MRFSIVAIVIALTASMSVDACTGFGYTCNHDSECCEFQCYSGYCGGFKAGA</sequence>
<dbReference type="InParanoid" id="A0A1B7MPZ6"/>
<protein>
    <submittedName>
        <fullName evidence="2">Uncharacterized protein</fullName>
    </submittedName>
</protein>
<keyword evidence="1" id="KW-0732">Signal</keyword>
<dbReference type="Proteomes" id="UP000092154">
    <property type="component" value="Unassembled WGS sequence"/>
</dbReference>
<keyword evidence="3" id="KW-1185">Reference proteome</keyword>
<dbReference type="EMBL" id="KV448583">
    <property type="protein sequence ID" value="OAX34657.1"/>
    <property type="molecule type" value="Genomic_DNA"/>
</dbReference>